<dbReference type="InterPro" id="IPR011051">
    <property type="entry name" value="RmlC_Cupin_sf"/>
</dbReference>
<dbReference type="RefSeq" id="WP_169420751.1">
    <property type="nucleotide sequence ID" value="NZ_JABBFX010000002.1"/>
</dbReference>
<evidence type="ECO:0000313" key="1">
    <source>
        <dbReference type="EMBL" id="NML46489.1"/>
    </source>
</evidence>
<sequence>MSAAAPTLRAGSVARWYDQAPQIEAPGVRTWVARGANFIVTFSEVAAGARLQRRGQVDEYMVFLPDATATIRAGSEQVQAGAESLTIVPPGDSEIVVERAGQVVCVYSHLAADLLALAGNGADYAAGAPDVAPLVPWPTPADGFKLRHYPLAQYTQADSNMRIFRSTNLMLNVMTPRMVARDVRKLSPHQHADFEQGSLAIKGDWVHHLRYPWVADMNAWREDEHPEMGSPSLAVIPPKVIHTSRNLNDGGAWLVDIFAPPRMDFSSKPGKVANENDYPLPAAQ</sequence>
<evidence type="ECO:0000313" key="2">
    <source>
        <dbReference type="Proteomes" id="UP000541185"/>
    </source>
</evidence>
<gene>
    <name evidence="1" type="ORF">HHL11_22275</name>
</gene>
<reference evidence="1 2" key="1">
    <citation type="submission" date="2020-04" db="EMBL/GenBank/DDBJ databases">
        <title>Ramlibacter sp. G-1-2-2 isolated from soil.</title>
        <authorList>
            <person name="Dahal R.H."/>
        </authorList>
    </citation>
    <scope>NUCLEOTIDE SEQUENCE [LARGE SCALE GENOMIC DNA]</scope>
    <source>
        <strain evidence="1 2">G-1-2-2</strain>
    </source>
</reference>
<dbReference type="EMBL" id="JABBFX010000002">
    <property type="protein sequence ID" value="NML46489.1"/>
    <property type="molecule type" value="Genomic_DNA"/>
</dbReference>
<organism evidence="1 2">
    <name type="scientific">Ramlibacter agri</name>
    <dbReference type="NCBI Taxonomy" id="2728837"/>
    <lineage>
        <taxon>Bacteria</taxon>
        <taxon>Pseudomonadati</taxon>
        <taxon>Pseudomonadota</taxon>
        <taxon>Betaproteobacteria</taxon>
        <taxon>Burkholderiales</taxon>
        <taxon>Comamonadaceae</taxon>
        <taxon>Ramlibacter</taxon>
    </lineage>
</organism>
<dbReference type="SUPFAM" id="SSF51182">
    <property type="entry name" value="RmlC-like cupins"/>
    <property type="match status" value="1"/>
</dbReference>
<protein>
    <submittedName>
        <fullName evidence="1">Uncharacterized protein</fullName>
    </submittedName>
</protein>
<dbReference type="InterPro" id="IPR014710">
    <property type="entry name" value="RmlC-like_jellyroll"/>
</dbReference>
<name>A0A848HAF7_9BURK</name>
<dbReference type="Proteomes" id="UP000541185">
    <property type="component" value="Unassembled WGS sequence"/>
</dbReference>
<dbReference type="Gene3D" id="2.60.120.10">
    <property type="entry name" value="Jelly Rolls"/>
    <property type="match status" value="1"/>
</dbReference>
<proteinExistence type="predicted"/>
<accession>A0A848HAF7</accession>
<dbReference type="AlphaFoldDB" id="A0A848HAF7"/>
<keyword evidence="2" id="KW-1185">Reference proteome</keyword>
<comment type="caution">
    <text evidence="1">The sequence shown here is derived from an EMBL/GenBank/DDBJ whole genome shotgun (WGS) entry which is preliminary data.</text>
</comment>